<feature type="transmembrane region" description="Helical" evidence="1">
    <location>
        <begin position="72"/>
        <end position="92"/>
    </location>
</feature>
<comment type="caution">
    <text evidence="2">The sequence shown here is derived from an EMBL/GenBank/DDBJ whole genome shotgun (WGS) entry which is preliminary data.</text>
</comment>
<name>A0ABW5A226_9BACL</name>
<evidence type="ECO:0000313" key="3">
    <source>
        <dbReference type="Proteomes" id="UP001597343"/>
    </source>
</evidence>
<organism evidence="2 3">
    <name type="scientific">Tumebacillus lipolyticus</name>
    <dbReference type="NCBI Taxonomy" id="1280370"/>
    <lineage>
        <taxon>Bacteria</taxon>
        <taxon>Bacillati</taxon>
        <taxon>Bacillota</taxon>
        <taxon>Bacilli</taxon>
        <taxon>Bacillales</taxon>
        <taxon>Alicyclobacillaceae</taxon>
        <taxon>Tumebacillus</taxon>
    </lineage>
</organism>
<keyword evidence="1" id="KW-0812">Transmembrane</keyword>
<keyword evidence="1" id="KW-0472">Membrane</keyword>
<reference evidence="3" key="1">
    <citation type="journal article" date="2019" name="Int. J. Syst. Evol. Microbiol.">
        <title>The Global Catalogue of Microorganisms (GCM) 10K type strain sequencing project: providing services to taxonomists for standard genome sequencing and annotation.</title>
        <authorList>
            <consortium name="The Broad Institute Genomics Platform"/>
            <consortium name="The Broad Institute Genome Sequencing Center for Infectious Disease"/>
            <person name="Wu L."/>
            <person name="Ma J."/>
        </authorList>
    </citation>
    <scope>NUCLEOTIDE SEQUENCE [LARGE SCALE GENOMIC DNA]</scope>
    <source>
        <strain evidence="3">CGMCC 1.13574</strain>
    </source>
</reference>
<dbReference type="RefSeq" id="WP_386048652.1">
    <property type="nucleotide sequence ID" value="NZ_JBHUIO010000011.1"/>
</dbReference>
<sequence length="99" mass="10992">MPISYANARGYLGQTVVAHCRGARHVGVVRNVTQDGIWLERSSGRGVPVSATGNSLNVETADRATRAEGEEVFFPLLFLPFFTLLALAPFYARPYGYWW</sequence>
<accession>A0ABW5A226</accession>
<dbReference type="Proteomes" id="UP001597343">
    <property type="component" value="Unassembled WGS sequence"/>
</dbReference>
<keyword evidence="3" id="KW-1185">Reference proteome</keyword>
<evidence type="ECO:0000256" key="1">
    <source>
        <dbReference type="SAM" id="Phobius"/>
    </source>
</evidence>
<evidence type="ECO:0000313" key="2">
    <source>
        <dbReference type="EMBL" id="MFD2171659.1"/>
    </source>
</evidence>
<proteinExistence type="predicted"/>
<gene>
    <name evidence="2" type="ORF">ACFSOY_16990</name>
</gene>
<dbReference type="EMBL" id="JBHUIO010000011">
    <property type="protein sequence ID" value="MFD2171659.1"/>
    <property type="molecule type" value="Genomic_DNA"/>
</dbReference>
<keyword evidence="1" id="KW-1133">Transmembrane helix</keyword>
<protein>
    <submittedName>
        <fullName evidence="2">Uncharacterized protein</fullName>
    </submittedName>
</protein>